<dbReference type="GO" id="GO:0006508">
    <property type="term" value="P:proteolysis"/>
    <property type="evidence" value="ECO:0007669"/>
    <property type="project" value="UniProtKB-KW"/>
</dbReference>
<dbReference type="PANTHER" id="PTHR11533">
    <property type="entry name" value="PROTEASE M1 ZINC METALLOPROTEASE"/>
    <property type="match status" value="1"/>
</dbReference>
<evidence type="ECO:0000256" key="4">
    <source>
        <dbReference type="ARBA" id="ARBA00022801"/>
    </source>
</evidence>
<evidence type="ECO:0000313" key="15">
    <source>
        <dbReference type="Proteomes" id="UP000031668"/>
    </source>
</evidence>
<dbReference type="InterPro" id="IPR034016">
    <property type="entry name" value="M1_APN-typ"/>
</dbReference>
<feature type="binding site" evidence="8">
    <location>
        <position position="329"/>
    </location>
    <ligand>
        <name>Zn(2+)</name>
        <dbReference type="ChEBI" id="CHEBI:29105"/>
        <note>catalytic</note>
    </ligand>
</feature>
<dbReference type="GO" id="GO:0005615">
    <property type="term" value="C:extracellular space"/>
    <property type="evidence" value="ECO:0007669"/>
    <property type="project" value="TreeGrafter"/>
</dbReference>
<keyword evidence="15" id="KW-1185">Reference proteome</keyword>
<dbReference type="InterPro" id="IPR050344">
    <property type="entry name" value="Peptidase_M1_aminopeptidases"/>
</dbReference>
<dbReference type="AlphaFoldDB" id="A0A0C2IHU6"/>
<dbReference type="PRINTS" id="PR00756">
    <property type="entry name" value="ALADIPTASE"/>
</dbReference>
<dbReference type="InterPro" id="IPR045357">
    <property type="entry name" value="Aminopeptidase_N-like_N"/>
</dbReference>
<evidence type="ECO:0000313" key="14">
    <source>
        <dbReference type="EMBL" id="KII64919.1"/>
    </source>
</evidence>
<dbReference type="GO" id="GO:0042277">
    <property type="term" value="F:peptide binding"/>
    <property type="evidence" value="ECO:0007669"/>
    <property type="project" value="TreeGrafter"/>
</dbReference>
<dbReference type="Pfam" id="PF17900">
    <property type="entry name" value="Peptidase_M1_N"/>
    <property type="match status" value="1"/>
</dbReference>
<evidence type="ECO:0000256" key="1">
    <source>
        <dbReference type="ARBA" id="ARBA00010136"/>
    </source>
</evidence>
<dbReference type="OMA" id="ILYTDSH"/>
<keyword evidence="5 8" id="KW-0862">Zinc</keyword>
<dbReference type="SUPFAM" id="SSF63737">
    <property type="entry name" value="Leukotriene A4 hydrolase N-terminal domain"/>
    <property type="match status" value="1"/>
</dbReference>
<protein>
    <recommendedName>
        <fullName evidence="10">Aminopeptidase</fullName>
        <ecNumber evidence="10">3.4.11.-</ecNumber>
    </recommendedName>
</protein>
<evidence type="ECO:0000256" key="10">
    <source>
        <dbReference type="RuleBase" id="RU364040"/>
    </source>
</evidence>
<evidence type="ECO:0000256" key="5">
    <source>
        <dbReference type="ARBA" id="ARBA00022833"/>
    </source>
</evidence>
<dbReference type="Gene3D" id="1.10.390.10">
    <property type="entry name" value="Neutral Protease Domain 2"/>
    <property type="match status" value="2"/>
</dbReference>
<organism evidence="14 15">
    <name type="scientific">Thelohanellus kitauei</name>
    <name type="common">Myxosporean</name>
    <dbReference type="NCBI Taxonomy" id="669202"/>
    <lineage>
        <taxon>Eukaryota</taxon>
        <taxon>Metazoa</taxon>
        <taxon>Cnidaria</taxon>
        <taxon>Myxozoa</taxon>
        <taxon>Myxosporea</taxon>
        <taxon>Bivalvulida</taxon>
        <taxon>Platysporina</taxon>
        <taxon>Myxobolidae</taxon>
        <taxon>Thelohanellus</taxon>
    </lineage>
</organism>
<dbReference type="Pfam" id="PF01433">
    <property type="entry name" value="Peptidase_M1"/>
    <property type="match status" value="2"/>
</dbReference>
<dbReference type="PANTHER" id="PTHR11533:SF299">
    <property type="entry name" value="AMINOPEPTIDASE"/>
    <property type="match status" value="1"/>
</dbReference>
<evidence type="ECO:0000259" key="13">
    <source>
        <dbReference type="Pfam" id="PF17900"/>
    </source>
</evidence>
<feature type="binding site" evidence="8">
    <location>
        <position position="306"/>
    </location>
    <ligand>
        <name>Zn(2+)</name>
        <dbReference type="ChEBI" id="CHEBI:29105"/>
        <note>catalytic</note>
    </ligand>
</feature>
<dbReference type="OrthoDB" id="6018338at2759"/>
<sequence>MDSEQQSSLRLPEIILPMHYDLDLSIDPSLRWYSGDVKISIDVRETTDTVVLNSSEMTFNLVQLTAAGKVMTPKKTVFVELSKQMILSFDAQIPVGMAQIEISFKNKIEENMQGIYRTSFNDDEKKLHECVFTFFVANDASSAFPCFDEPGFKATFKVSITYLPNKTVISNAALERTEAVSDGFTKYFFKPTPKMSTYLLAFAIGDFGSVSRKGSSGITISVYGPFNMVKYLEHALGAAESFVDFYHDFFQISYPMEKLDLIAVPSTFMLAMENWGLITFREDFLYLEKDISSSYSERWTNLAVAHELAHQWFGNLVTMKWWTDIWLNEGFANWIIYAEGLELDSYSISHPVEVESQLPSYLMDIFDAITYSKGASLNNFMYHFVGHQHILNGLREYMSKFQFGSVSTDDLWGCLEKASNKPVSKLIGSFTRQPGYPLIHIEYETSSKDSSKMILRLRQERYLLNADKKGTPQTWVIPIDVDCIQQSNITKAHMLLEKKSGDLVVDIKKELKYVLLNPKRSGFFRVFYSERLYEMLLEHLSELDFEDRFGLLCDYYSFARSGLIGTDLYLDLVRLFSQIKEEDEEIWKTIIRSLNEIHCLISFSPDYQFVGSKFKELYLKILVPIFSKYQFTADTFSYDESRMILVSTLMKPLIHYDQELRDKLLSWFDEYAQKRIKMIPDFRRCMFQACYTSQSYFEKLLKYFESVELSHERVEILEAACSASSPSIVAHLYEFSLSKLVKPQEGVIIYETL</sequence>
<dbReference type="InterPro" id="IPR042097">
    <property type="entry name" value="Aminopeptidase_N-like_N_sf"/>
</dbReference>
<evidence type="ECO:0000256" key="7">
    <source>
        <dbReference type="PIRSR" id="PIRSR634016-1"/>
    </source>
</evidence>
<comment type="caution">
    <text evidence="14">The sequence shown here is derived from an EMBL/GenBank/DDBJ whole genome shotgun (WGS) entry which is preliminary data.</text>
</comment>
<keyword evidence="4 10" id="KW-0378">Hydrolase</keyword>
<dbReference type="InterPro" id="IPR027268">
    <property type="entry name" value="Peptidase_M4/M1_CTD_sf"/>
</dbReference>
<feature type="binding site" evidence="8">
    <location>
        <position position="310"/>
    </location>
    <ligand>
        <name>Zn(2+)</name>
        <dbReference type="ChEBI" id="CHEBI:29105"/>
        <note>catalytic</note>
    </ligand>
</feature>
<feature type="domain" description="ERAP1-like C-terminal" evidence="12">
    <location>
        <begin position="513"/>
        <end position="750"/>
    </location>
</feature>
<dbReference type="GO" id="GO:0005737">
    <property type="term" value="C:cytoplasm"/>
    <property type="evidence" value="ECO:0007669"/>
    <property type="project" value="TreeGrafter"/>
</dbReference>
<dbReference type="Gene3D" id="1.25.50.20">
    <property type="match status" value="1"/>
</dbReference>
<keyword evidence="2 10" id="KW-0645">Protease</keyword>
<evidence type="ECO:0000256" key="2">
    <source>
        <dbReference type="ARBA" id="ARBA00022670"/>
    </source>
</evidence>
<feature type="domain" description="Peptidase M1 membrane alanine aminopeptidase" evidence="11">
    <location>
        <begin position="235"/>
        <end position="337"/>
    </location>
</feature>
<dbReference type="GO" id="GO:0008270">
    <property type="term" value="F:zinc ion binding"/>
    <property type="evidence" value="ECO:0007669"/>
    <property type="project" value="UniProtKB-UniRule"/>
</dbReference>
<feature type="site" description="Transition state stabilizer" evidence="9">
    <location>
        <position position="371"/>
    </location>
</feature>
<dbReference type="GO" id="GO:0070006">
    <property type="term" value="F:metalloaminopeptidase activity"/>
    <property type="evidence" value="ECO:0007669"/>
    <property type="project" value="TreeGrafter"/>
</dbReference>
<dbReference type="EC" id="3.4.11.-" evidence="10"/>
<evidence type="ECO:0000259" key="11">
    <source>
        <dbReference type="Pfam" id="PF01433"/>
    </source>
</evidence>
<dbReference type="InterPro" id="IPR024571">
    <property type="entry name" value="ERAP1-like_C_dom"/>
</dbReference>
<evidence type="ECO:0000259" key="12">
    <source>
        <dbReference type="Pfam" id="PF11838"/>
    </source>
</evidence>
<evidence type="ECO:0000256" key="6">
    <source>
        <dbReference type="ARBA" id="ARBA00023049"/>
    </source>
</evidence>
<evidence type="ECO:0000256" key="9">
    <source>
        <dbReference type="PIRSR" id="PIRSR634016-4"/>
    </source>
</evidence>
<name>A0A0C2IHU6_THEKT</name>
<keyword evidence="10 14" id="KW-0031">Aminopeptidase</keyword>
<dbReference type="GO" id="GO:0016020">
    <property type="term" value="C:membrane"/>
    <property type="evidence" value="ECO:0007669"/>
    <property type="project" value="TreeGrafter"/>
</dbReference>
<dbReference type="Gene3D" id="2.60.40.1730">
    <property type="entry name" value="tricorn interacting facor f3 domain"/>
    <property type="match status" value="1"/>
</dbReference>
<dbReference type="Gene3D" id="2.60.40.1910">
    <property type="match status" value="1"/>
</dbReference>
<gene>
    <name evidence="14" type="ORF">RF11_06130</name>
</gene>
<accession>A0A0C2IHU6</accession>
<dbReference type="Pfam" id="PF11838">
    <property type="entry name" value="ERAP1_C"/>
    <property type="match status" value="1"/>
</dbReference>
<keyword evidence="3 8" id="KW-0479">Metal-binding</keyword>
<keyword evidence="6 10" id="KW-0482">Metalloprotease</keyword>
<dbReference type="CDD" id="cd09601">
    <property type="entry name" value="M1_APN-Q_like"/>
    <property type="match status" value="1"/>
</dbReference>
<evidence type="ECO:0000256" key="8">
    <source>
        <dbReference type="PIRSR" id="PIRSR634016-3"/>
    </source>
</evidence>
<dbReference type="GO" id="GO:0043171">
    <property type="term" value="P:peptide catabolic process"/>
    <property type="evidence" value="ECO:0007669"/>
    <property type="project" value="TreeGrafter"/>
</dbReference>
<proteinExistence type="inferred from homology"/>
<feature type="active site" description="Proton acceptor" evidence="7">
    <location>
        <position position="307"/>
    </location>
</feature>
<dbReference type="InterPro" id="IPR001930">
    <property type="entry name" value="Peptidase_M1"/>
</dbReference>
<feature type="domain" description="Aminopeptidase N-like N-terminal" evidence="13">
    <location>
        <begin position="17"/>
        <end position="199"/>
    </location>
</feature>
<comment type="similarity">
    <text evidence="1 10">Belongs to the peptidase M1 family.</text>
</comment>
<dbReference type="Proteomes" id="UP000031668">
    <property type="component" value="Unassembled WGS sequence"/>
</dbReference>
<dbReference type="InterPro" id="IPR014782">
    <property type="entry name" value="Peptidase_M1_dom"/>
</dbReference>
<dbReference type="SUPFAM" id="SSF55486">
    <property type="entry name" value="Metalloproteases ('zincins'), catalytic domain"/>
    <property type="match status" value="1"/>
</dbReference>
<evidence type="ECO:0000256" key="3">
    <source>
        <dbReference type="ARBA" id="ARBA00022723"/>
    </source>
</evidence>
<reference evidence="14 15" key="1">
    <citation type="journal article" date="2014" name="Genome Biol. Evol.">
        <title>The genome of the myxosporean Thelohanellus kitauei shows adaptations to nutrient acquisition within its fish host.</title>
        <authorList>
            <person name="Yang Y."/>
            <person name="Xiong J."/>
            <person name="Zhou Z."/>
            <person name="Huo F."/>
            <person name="Miao W."/>
            <person name="Ran C."/>
            <person name="Liu Y."/>
            <person name="Zhang J."/>
            <person name="Feng J."/>
            <person name="Wang M."/>
            <person name="Wang M."/>
            <person name="Wang L."/>
            <person name="Yao B."/>
        </authorList>
    </citation>
    <scope>NUCLEOTIDE SEQUENCE [LARGE SCALE GENOMIC DNA]</scope>
    <source>
        <strain evidence="14">Wuqing</strain>
    </source>
</reference>
<dbReference type="EMBL" id="JWZT01004066">
    <property type="protein sequence ID" value="KII64919.1"/>
    <property type="molecule type" value="Genomic_DNA"/>
</dbReference>
<comment type="cofactor">
    <cofactor evidence="8 10">
        <name>Zn(2+)</name>
        <dbReference type="ChEBI" id="CHEBI:29105"/>
    </cofactor>
    <text evidence="8 10">Binds 1 zinc ion per subunit.</text>
</comment>
<feature type="domain" description="Peptidase M1 membrane alanine aminopeptidase" evidence="11">
    <location>
        <begin position="340"/>
        <end position="428"/>
    </location>
</feature>